<protein>
    <recommendedName>
        <fullName evidence="1">Glycosyltransferase 2-like domain-containing protein</fullName>
    </recommendedName>
</protein>
<name>A0A225SUI9_9BURK</name>
<gene>
    <name evidence="2" type="ORF">CEJ45_11175</name>
</gene>
<dbReference type="Gene3D" id="3.90.550.10">
    <property type="entry name" value="Spore Coat Polysaccharide Biosynthesis Protein SpsA, Chain A"/>
    <property type="match status" value="1"/>
</dbReference>
<dbReference type="GO" id="GO:0016758">
    <property type="term" value="F:hexosyltransferase activity"/>
    <property type="evidence" value="ECO:0007669"/>
    <property type="project" value="UniProtKB-ARBA"/>
</dbReference>
<dbReference type="InterPro" id="IPR029044">
    <property type="entry name" value="Nucleotide-diphossugar_trans"/>
</dbReference>
<sequence length="293" mass="33995">MKKKISLLLITYNHEAFIQQCISSILRQSSLHELEIIWHDDRSTDRTIELGEAMLAGKEVQVKRLFRPFNRVQRRVPFLLDMLEQVEGEYLALLEGDDFWMDDNKLMLQMMGLDKHRDMDLCFARAPIVDLDGNHTNTFMSALGDKARRVEASEVIRGDGGFIHTGSIVMRTNVFDKAPRWVFEHQPVGDYMYQVLGALRGGALYLPFDFSCWRSQNPQSFTGKYDGNIEFNMRFEAEFLGLLRRMQMTLDQRFAADFDHMIFNHLVILLRKVVPGAHYEHLVKAAANLNYPD</sequence>
<evidence type="ECO:0000313" key="3">
    <source>
        <dbReference type="Proteomes" id="UP000214747"/>
    </source>
</evidence>
<accession>A0A225SUI9</accession>
<evidence type="ECO:0000259" key="1">
    <source>
        <dbReference type="Pfam" id="PF00535"/>
    </source>
</evidence>
<organism evidence="2 3">
    <name type="scientific">Herbaspirillum aquaticum</name>
    <dbReference type="NCBI Taxonomy" id="568783"/>
    <lineage>
        <taxon>Bacteria</taxon>
        <taxon>Pseudomonadati</taxon>
        <taxon>Pseudomonadota</taxon>
        <taxon>Betaproteobacteria</taxon>
        <taxon>Burkholderiales</taxon>
        <taxon>Oxalobacteraceae</taxon>
        <taxon>Herbaspirillum</taxon>
    </lineage>
</organism>
<comment type="caution">
    <text evidence="2">The sequence shown here is derived from an EMBL/GenBank/DDBJ whole genome shotgun (WGS) entry which is preliminary data.</text>
</comment>
<dbReference type="PANTHER" id="PTHR22916">
    <property type="entry name" value="GLYCOSYLTRANSFERASE"/>
    <property type="match status" value="1"/>
</dbReference>
<reference evidence="2 3" key="1">
    <citation type="journal article" date="2010" name="Int. J. Syst. Evol. Microbiol.">
        <title>Reclassification of Herbaspirillum putei as a later heterotypic synonym of Herbaspirillum huttiense, with the description of H. huttiense subsp. huttiense subsp. nov. and H. huttiense subsp. putei subsp. nov., comb. nov., and description of Herbaspirillum aquaticum sp. nov.</title>
        <authorList>
            <person name="Dobritsa A.P."/>
            <person name="Reddy M.C."/>
            <person name="Samadpour M."/>
        </authorList>
    </citation>
    <scope>NUCLEOTIDE SEQUENCE [LARGE SCALE GENOMIC DNA]</scope>
    <source>
        <strain evidence="2 3">IEH 4430</strain>
    </source>
</reference>
<dbReference type="SUPFAM" id="SSF53448">
    <property type="entry name" value="Nucleotide-diphospho-sugar transferases"/>
    <property type="match status" value="1"/>
</dbReference>
<evidence type="ECO:0000313" key="2">
    <source>
        <dbReference type="EMBL" id="OWY34844.1"/>
    </source>
</evidence>
<dbReference type="PANTHER" id="PTHR22916:SF3">
    <property type="entry name" value="UDP-GLCNAC:BETAGAL BETA-1,3-N-ACETYLGLUCOSAMINYLTRANSFERASE-LIKE PROTEIN 1"/>
    <property type="match status" value="1"/>
</dbReference>
<dbReference type="Pfam" id="PF00535">
    <property type="entry name" value="Glycos_transf_2"/>
    <property type="match status" value="1"/>
</dbReference>
<feature type="domain" description="Glycosyltransferase 2-like" evidence="1">
    <location>
        <begin position="6"/>
        <end position="162"/>
    </location>
</feature>
<dbReference type="EMBL" id="NJGV01000008">
    <property type="protein sequence ID" value="OWY34844.1"/>
    <property type="molecule type" value="Genomic_DNA"/>
</dbReference>
<dbReference type="Proteomes" id="UP000214747">
    <property type="component" value="Unassembled WGS sequence"/>
</dbReference>
<dbReference type="AlphaFoldDB" id="A0A225SUI9"/>
<dbReference type="InterPro" id="IPR001173">
    <property type="entry name" value="Glyco_trans_2-like"/>
</dbReference>
<keyword evidence="3" id="KW-1185">Reference proteome</keyword>
<proteinExistence type="predicted"/>
<dbReference type="RefSeq" id="WP_088755185.1">
    <property type="nucleotide sequence ID" value="NZ_NJGV01000008.1"/>
</dbReference>